<dbReference type="SUPFAM" id="SSF55021">
    <property type="entry name" value="ACT-like"/>
    <property type="match status" value="1"/>
</dbReference>
<evidence type="ECO:0000256" key="8">
    <source>
        <dbReference type="ARBA" id="ARBA00022857"/>
    </source>
</evidence>
<dbReference type="SUPFAM" id="SSF55347">
    <property type="entry name" value="Glyceraldehyde-3-phosphate dehydrogenase-like, C-terminal domain"/>
    <property type="match status" value="1"/>
</dbReference>
<dbReference type="Pfam" id="PF01842">
    <property type="entry name" value="ACT"/>
    <property type="match status" value="1"/>
</dbReference>
<dbReference type="UniPathway" id="UPA00051">
    <property type="reaction ID" value="UER00465"/>
</dbReference>
<evidence type="ECO:0000256" key="7">
    <source>
        <dbReference type="ARBA" id="ARBA00022697"/>
    </source>
</evidence>
<keyword evidence="10" id="KW-0486">Methionine biosynthesis</keyword>
<keyword evidence="7" id="KW-0791">Threonine biosynthesis</keyword>
<evidence type="ECO:0000256" key="3">
    <source>
        <dbReference type="ARBA" id="ARBA00006753"/>
    </source>
</evidence>
<dbReference type="PANTHER" id="PTHR43331:SF1">
    <property type="entry name" value="HOMOSERINE DEHYDROGENASE"/>
    <property type="match status" value="1"/>
</dbReference>
<name>A0A6J6LKQ3_9ZZZZ</name>
<dbReference type="InterPro" id="IPR001342">
    <property type="entry name" value="HDH_cat"/>
</dbReference>
<evidence type="ECO:0000256" key="4">
    <source>
        <dbReference type="ARBA" id="ARBA00013213"/>
    </source>
</evidence>
<dbReference type="InterPro" id="IPR005106">
    <property type="entry name" value="Asp/hSer_DH_NAD-bd"/>
</dbReference>
<evidence type="ECO:0000256" key="2">
    <source>
        <dbReference type="ARBA" id="ARBA00005062"/>
    </source>
</evidence>
<dbReference type="EC" id="1.1.1.3" evidence="4"/>
<evidence type="ECO:0000256" key="5">
    <source>
        <dbReference type="ARBA" id="ARBA00013376"/>
    </source>
</evidence>
<keyword evidence="6" id="KW-0028">Amino-acid biosynthesis</keyword>
<dbReference type="SUPFAM" id="SSF51735">
    <property type="entry name" value="NAD(P)-binding Rossmann-fold domains"/>
    <property type="match status" value="1"/>
</dbReference>
<comment type="pathway">
    <text evidence="2">Amino-acid biosynthesis; L-methionine biosynthesis via de novo pathway; L-homoserine from L-aspartate: step 3/3.</text>
</comment>
<reference evidence="12" key="1">
    <citation type="submission" date="2020-05" db="EMBL/GenBank/DDBJ databases">
        <authorList>
            <person name="Chiriac C."/>
            <person name="Salcher M."/>
            <person name="Ghai R."/>
            <person name="Kavagutti S V."/>
        </authorList>
    </citation>
    <scope>NUCLEOTIDE SEQUENCE</scope>
</reference>
<dbReference type="Pfam" id="PF00742">
    <property type="entry name" value="Homoserine_dh"/>
    <property type="match status" value="1"/>
</dbReference>
<keyword evidence="8" id="KW-0521">NADP</keyword>
<dbReference type="CDD" id="cd04881">
    <property type="entry name" value="ACT_HSDH-Hom"/>
    <property type="match status" value="1"/>
</dbReference>
<dbReference type="PROSITE" id="PS01042">
    <property type="entry name" value="HOMOSER_DHGENASE"/>
    <property type="match status" value="1"/>
</dbReference>
<dbReference type="Gene3D" id="3.30.70.260">
    <property type="match status" value="1"/>
</dbReference>
<proteinExistence type="inferred from homology"/>
<dbReference type="PIRSF" id="PIRSF000098">
    <property type="entry name" value="Homoser_dehydrog"/>
    <property type="match status" value="1"/>
</dbReference>
<dbReference type="AlphaFoldDB" id="A0A6J6LKQ3"/>
<sequence>MAQAPQSPSVVRIGLLGCGNVGAALVQLVERQADVIEARTGVRLQISRVAVRNISRDREVQLPEGVLTRDAHDVVNDPTVDVIVEVMGGIEPARELIAAAIAHGKPVITANKELLANVGHELWAQSDAAGVDLLFEAAVAGGIPLIRALRESLRGEPVTRVMGIVNGTTNFILTKMTDEGADYSAALSEAQRLGFAERDPTADVEGFDAGAKAAIIASIAFGARVVAGDVYHEGISGVTAADIAIARRLGYVVKLLAIAEKIDDTETIAVRVHPAMVPMNHPLASVRDSYNAVVVEGDAVGQLMFYGRGAGGFPTASAVLGDVIDAAVNLQKKTFGSIGSFKRVPVMPIDETSSQYLIGLDVEDKPGVLHAITGVFANHGVSIRAAEQEGIDDDARLVFITHRAREADVQACVSEFRKSPAVRRASGLIRVIGE</sequence>
<dbReference type="InterPro" id="IPR019811">
    <property type="entry name" value="HDH_CS"/>
</dbReference>
<dbReference type="InterPro" id="IPR016204">
    <property type="entry name" value="HDH"/>
</dbReference>
<evidence type="ECO:0000256" key="9">
    <source>
        <dbReference type="ARBA" id="ARBA00023002"/>
    </source>
</evidence>
<comment type="pathway">
    <text evidence="1">Amino-acid biosynthesis; L-threonine biosynthesis; L-threonine from L-aspartate: step 3/5.</text>
</comment>
<evidence type="ECO:0000256" key="1">
    <source>
        <dbReference type="ARBA" id="ARBA00005056"/>
    </source>
</evidence>
<evidence type="ECO:0000259" key="11">
    <source>
        <dbReference type="PROSITE" id="PS51671"/>
    </source>
</evidence>
<accession>A0A6J6LKQ3</accession>
<evidence type="ECO:0000256" key="6">
    <source>
        <dbReference type="ARBA" id="ARBA00022605"/>
    </source>
</evidence>
<dbReference type="InterPro" id="IPR002912">
    <property type="entry name" value="ACT_dom"/>
</dbReference>
<dbReference type="UniPathway" id="UPA00050">
    <property type="reaction ID" value="UER00063"/>
</dbReference>
<dbReference type="Gene3D" id="3.30.360.10">
    <property type="entry name" value="Dihydrodipicolinate Reductase, domain 2"/>
    <property type="match status" value="1"/>
</dbReference>
<organism evidence="12">
    <name type="scientific">freshwater metagenome</name>
    <dbReference type="NCBI Taxonomy" id="449393"/>
    <lineage>
        <taxon>unclassified sequences</taxon>
        <taxon>metagenomes</taxon>
        <taxon>ecological metagenomes</taxon>
    </lineage>
</organism>
<dbReference type="PANTHER" id="PTHR43331">
    <property type="entry name" value="HOMOSERINE DEHYDROGENASE"/>
    <property type="match status" value="1"/>
</dbReference>
<evidence type="ECO:0000313" key="12">
    <source>
        <dbReference type="EMBL" id="CAB4661658.1"/>
    </source>
</evidence>
<dbReference type="GO" id="GO:0004412">
    <property type="term" value="F:homoserine dehydrogenase activity"/>
    <property type="evidence" value="ECO:0007669"/>
    <property type="project" value="UniProtKB-EC"/>
</dbReference>
<dbReference type="InterPro" id="IPR045865">
    <property type="entry name" value="ACT-like_dom_sf"/>
</dbReference>
<keyword evidence="9" id="KW-0560">Oxidoreductase</keyword>
<protein>
    <recommendedName>
        <fullName evidence="5">Homoserine dehydrogenase</fullName>
        <ecNumber evidence="4">1.1.1.3</ecNumber>
    </recommendedName>
</protein>
<dbReference type="NCBIfam" id="NF004976">
    <property type="entry name" value="PRK06349.1"/>
    <property type="match status" value="1"/>
</dbReference>
<evidence type="ECO:0000256" key="10">
    <source>
        <dbReference type="ARBA" id="ARBA00023167"/>
    </source>
</evidence>
<dbReference type="Pfam" id="PF03447">
    <property type="entry name" value="NAD_binding_3"/>
    <property type="match status" value="1"/>
</dbReference>
<dbReference type="GO" id="GO:0050661">
    <property type="term" value="F:NADP binding"/>
    <property type="evidence" value="ECO:0007669"/>
    <property type="project" value="InterPro"/>
</dbReference>
<dbReference type="GO" id="GO:0009088">
    <property type="term" value="P:threonine biosynthetic process"/>
    <property type="evidence" value="ECO:0007669"/>
    <property type="project" value="UniProtKB-UniPathway"/>
</dbReference>
<dbReference type="PROSITE" id="PS51671">
    <property type="entry name" value="ACT"/>
    <property type="match status" value="1"/>
</dbReference>
<dbReference type="EMBL" id="CAEZWJ010000054">
    <property type="protein sequence ID" value="CAB4661658.1"/>
    <property type="molecule type" value="Genomic_DNA"/>
</dbReference>
<feature type="domain" description="ACT" evidence="11">
    <location>
        <begin position="357"/>
        <end position="430"/>
    </location>
</feature>
<dbReference type="Gene3D" id="3.40.50.720">
    <property type="entry name" value="NAD(P)-binding Rossmann-like Domain"/>
    <property type="match status" value="1"/>
</dbReference>
<comment type="similarity">
    <text evidence="3">Belongs to the homoserine dehydrogenase family.</text>
</comment>
<gene>
    <name evidence="12" type="ORF">UFOPK2214_01279</name>
</gene>
<dbReference type="GO" id="GO:0009086">
    <property type="term" value="P:methionine biosynthetic process"/>
    <property type="evidence" value="ECO:0007669"/>
    <property type="project" value="UniProtKB-KW"/>
</dbReference>
<dbReference type="FunFam" id="3.30.360.10:FF:000005">
    <property type="entry name" value="Homoserine dehydrogenase"/>
    <property type="match status" value="1"/>
</dbReference>
<dbReference type="InterPro" id="IPR036291">
    <property type="entry name" value="NAD(P)-bd_dom_sf"/>
</dbReference>